<dbReference type="EC" id="5.6.2.4" evidence="9"/>
<keyword evidence="6" id="KW-0238">DNA-binding</keyword>
<evidence type="ECO:0000259" key="13">
    <source>
        <dbReference type="PROSITE" id="PS51198"/>
    </source>
</evidence>
<evidence type="ECO:0000256" key="2">
    <source>
        <dbReference type="ARBA" id="ARBA00022741"/>
    </source>
</evidence>
<evidence type="ECO:0000256" key="6">
    <source>
        <dbReference type="ARBA" id="ARBA00023125"/>
    </source>
</evidence>
<dbReference type="SUPFAM" id="SSF52540">
    <property type="entry name" value="P-loop containing nucleoside triphosphate hydrolases"/>
    <property type="match status" value="1"/>
</dbReference>
<evidence type="ECO:0000256" key="7">
    <source>
        <dbReference type="ARBA" id="ARBA00023235"/>
    </source>
</evidence>
<keyword evidence="15" id="KW-1185">Reference proteome</keyword>
<name>A0ABQ2CWZ5_9DEIO</name>
<evidence type="ECO:0000256" key="8">
    <source>
        <dbReference type="ARBA" id="ARBA00034617"/>
    </source>
</evidence>
<evidence type="ECO:0000313" key="15">
    <source>
        <dbReference type="Proteomes" id="UP000632222"/>
    </source>
</evidence>
<dbReference type="Gene3D" id="3.40.50.300">
    <property type="entry name" value="P-loop containing nucleotide triphosphate hydrolases"/>
    <property type="match status" value="2"/>
</dbReference>
<dbReference type="Proteomes" id="UP000632222">
    <property type="component" value="Unassembled WGS sequence"/>
</dbReference>
<dbReference type="EMBL" id="BMOD01000003">
    <property type="protein sequence ID" value="GGJ29128.1"/>
    <property type="molecule type" value="Genomic_DNA"/>
</dbReference>
<dbReference type="PANTHER" id="PTHR11070">
    <property type="entry name" value="UVRD / RECB / PCRA DNA HELICASE FAMILY MEMBER"/>
    <property type="match status" value="1"/>
</dbReference>
<comment type="catalytic activity">
    <reaction evidence="10">
        <text>ATP + H2O = ADP + phosphate + H(+)</text>
        <dbReference type="Rhea" id="RHEA:13065"/>
        <dbReference type="ChEBI" id="CHEBI:15377"/>
        <dbReference type="ChEBI" id="CHEBI:15378"/>
        <dbReference type="ChEBI" id="CHEBI:30616"/>
        <dbReference type="ChEBI" id="CHEBI:43474"/>
        <dbReference type="ChEBI" id="CHEBI:456216"/>
        <dbReference type="EC" id="5.6.2.4"/>
    </reaction>
</comment>
<evidence type="ECO:0000256" key="11">
    <source>
        <dbReference type="PROSITE-ProRule" id="PRU00560"/>
    </source>
</evidence>
<evidence type="ECO:0000256" key="10">
    <source>
        <dbReference type="ARBA" id="ARBA00048988"/>
    </source>
</evidence>
<keyword evidence="2 11" id="KW-0547">Nucleotide-binding</keyword>
<comment type="caution">
    <text evidence="14">The sequence shown here is derived from an EMBL/GenBank/DDBJ whole genome shotgun (WGS) entry which is preliminary data.</text>
</comment>
<dbReference type="RefSeq" id="WP_189001775.1">
    <property type="nucleotide sequence ID" value="NZ_BMOD01000003.1"/>
</dbReference>
<evidence type="ECO:0000256" key="9">
    <source>
        <dbReference type="ARBA" id="ARBA00034808"/>
    </source>
</evidence>
<reference evidence="15" key="1">
    <citation type="journal article" date="2019" name="Int. J. Syst. Evol. Microbiol.">
        <title>The Global Catalogue of Microorganisms (GCM) 10K type strain sequencing project: providing services to taxonomists for standard genome sequencing and annotation.</title>
        <authorList>
            <consortium name="The Broad Institute Genomics Platform"/>
            <consortium name="The Broad Institute Genome Sequencing Center for Infectious Disease"/>
            <person name="Wu L."/>
            <person name="Ma J."/>
        </authorList>
    </citation>
    <scope>NUCLEOTIDE SEQUENCE [LARGE SCALE GENOMIC DNA]</scope>
    <source>
        <strain evidence="15">JCM 14370</strain>
    </source>
</reference>
<dbReference type="Gene3D" id="1.10.10.160">
    <property type="match status" value="1"/>
</dbReference>
<organism evidence="14 15">
    <name type="scientific">Deinococcus roseus</name>
    <dbReference type="NCBI Taxonomy" id="392414"/>
    <lineage>
        <taxon>Bacteria</taxon>
        <taxon>Thermotogati</taxon>
        <taxon>Deinococcota</taxon>
        <taxon>Deinococci</taxon>
        <taxon>Deinococcales</taxon>
        <taxon>Deinococcaceae</taxon>
        <taxon>Deinococcus</taxon>
    </lineage>
</organism>
<evidence type="ECO:0000256" key="5">
    <source>
        <dbReference type="ARBA" id="ARBA00022840"/>
    </source>
</evidence>
<sequence>MTERPALPQYPVILLPLPLQDALSGQPQRERFAEPEPELPVWNMPFVLQITVALLRLFGRGTQADQKIQQARQPLLDAHQTQKQLHQERKAAFETQENHKFTPEALLDYRRKRTLTLLESSVPEVGREGFAPLGFAEDHFLEHLQHHFESRIGRHFQVSKAGHSKGFEYVPDFVYFDPRFELRICIEVDEPYSSNRTAIHHVEFSEVTGQWESIDAARDQHFLDLGWGVVRFSEEQVIRDPEGCCRTLQDVIEHITLEHLEGLHAVSPVTAHPRWDRQTANQWGETGYRERYQQGIQGSRQIKNSVKSFIPDPEPSEHQQAIYQFVREGKGHGLVLAVAGSGKSTTLLTVAQEVLQQNPQASVLMLAFNKTIQQELQEKAQQRGLDQLEVKTLNSFGLSVLRRHFEGISSEGTWKRYGGYLTRSLKARYAGNFEQDRKTLLKLLSLCKSYLLDFRNLLEVSRIAEQYRIDFKTVQDLHPILVEVMEWGLQQVQKTQKVDFDDQCWLPVHLDLSIQPYDFVLIDECQDLTQMQLEMVQRSVKAAGRLLFVGDVAQAIMGFRGADHNSVNNIRQLSPTELSLSVCYRCPSSHLEKARTLMPLVQAAPGAKVGTVQEIPWHHLPSHAGPGDLMFGRTKATVRQALYQLVRNGRKINFLQNRGTQDPLQGEGSREDSGGDTLLNAIDNLMTAAQNIAQHRQRSGLPYGDELSSHLTRLSASKTSGEDYLQLRALHGLYQSRDFLQPEDFLEFLKHQLTPDPRGIMLCTAHQAKGLEAERVFVLAHEEFNVKDPSLLDWEQQQEKNLWYVALTRSRKELYLVRGIKA</sequence>
<dbReference type="PANTHER" id="PTHR11070:SF2">
    <property type="entry name" value="ATP-DEPENDENT DNA HELICASE SRS2"/>
    <property type="match status" value="1"/>
</dbReference>
<keyword evidence="5 11" id="KW-0067">ATP-binding</keyword>
<dbReference type="InterPro" id="IPR014016">
    <property type="entry name" value="UvrD-like_ATP-bd"/>
</dbReference>
<dbReference type="InterPro" id="IPR000212">
    <property type="entry name" value="DNA_helicase_UvrD/REP"/>
</dbReference>
<dbReference type="InterPro" id="IPR014017">
    <property type="entry name" value="DNA_helicase_UvrD-like_C"/>
</dbReference>
<protein>
    <recommendedName>
        <fullName evidence="9">DNA 3'-5' helicase</fullName>
        <ecNumber evidence="9">5.6.2.4</ecNumber>
    </recommendedName>
</protein>
<evidence type="ECO:0000256" key="1">
    <source>
        <dbReference type="ARBA" id="ARBA00009922"/>
    </source>
</evidence>
<proteinExistence type="inferred from homology"/>
<feature type="region of interest" description="Disordered" evidence="12">
    <location>
        <begin position="656"/>
        <end position="677"/>
    </location>
</feature>
<evidence type="ECO:0000313" key="14">
    <source>
        <dbReference type="EMBL" id="GGJ29128.1"/>
    </source>
</evidence>
<accession>A0ABQ2CWZ5</accession>
<dbReference type="InterPro" id="IPR027417">
    <property type="entry name" value="P-loop_NTPase"/>
</dbReference>
<evidence type="ECO:0000256" key="3">
    <source>
        <dbReference type="ARBA" id="ARBA00022801"/>
    </source>
</evidence>
<evidence type="ECO:0000256" key="12">
    <source>
        <dbReference type="SAM" id="MobiDB-lite"/>
    </source>
</evidence>
<dbReference type="PROSITE" id="PS51198">
    <property type="entry name" value="UVRD_HELICASE_ATP_BIND"/>
    <property type="match status" value="1"/>
</dbReference>
<keyword evidence="3 11" id="KW-0378">Hydrolase</keyword>
<dbReference type="Pfam" id="PF00580">
    <property type="entry name" value="UvrD-helicase"/>
    <property type="match status" value="1"/>
</dbReference>
<gene>
    <name evidence="14" type="ORF">GCM10008938_14090</name>
</gene>
<comment type="catalytic activity">
    <reaction evidence="8">
        <text>Couples ATP hydrolysis with the unwinding of duplex DNA by translocating in the 3'-5' direction.</text>
        <dbReference type="EC" id="5.6.2.4"/>
    </reaction>
</comment>
<evidence type="ECO:0000256" key="4">
    <source>
        <dbReference type="ARBA" id="ARBA00022806"/>
    </source>
</evidence>
<keyword evidence="7" id="KW-0413">Isomerase</keyword>
<comment type="similarity">
    <text evidence="1">Belongs to the helicase family. UvrD subfamily.</text>
</comment>
<dbReference type="Pfam" id="PF13361">
    <property type="entry name" value="UvrD_C"/>
    <property type="match status" value="1"/>
</dbReference>
<dbReference type="InterPro" id="IPR013986">
    <property type="entry name" value="DExx_box_DNA_helicase_dom_sf"/>
</dbReference>
<keyword evidence="4 11" id="KW-0347">Helicase</keyword>
<feature type="domain" description="UvrD-like helicase ATP-binding" evidence="13">
    <location>
        <begin position="316"/>
        <end position="587"/>
    </location>
</feature>
<feature type="binding site" evidence="11">
    <location>
        <begin position="337"/>
        <end position="344"/>
    </location>
    <ligand>
        <name>ATP</name>
        <dbReference type="ChEBI" id="CHEBI:30616"/>
    </ligand>
</feature>